<organism evidence="2 3">
    <name type="scientific">Tagetes erecta</name>
    <name type="common">African marigold</name>
    <dbReference type="NCBI Taxonomy" id="13708"/>
    <lineage>
        <taxon>Eukaryota</taxon>
        <taxon>Viridiplantae</taxon>
        <taxon>Streptophyta</taxon>
        <taxon>Embryophyta</taxon>
        <taxon>Tracheophyta</taxon>
        <taxon>Spermatophyta</taxon>
        <taxon>Magnoliopsida</taxon>
        <taxon>eudicotyledons</taxon>
        <taxon>Gunneridae</taxon>
        <taxon>Pentapetalae</taxon>
        <taxon>asterids</taxon>
        <taxon>campanulids</taxon>
        <taxon>Asterales</taxon>
        <taxon>Asteraceae</taxon>
        <taxon>Asteroideae</taxon>
        <taxon>Heliantheae alliance</taxon>
        <taxon>Tageteae</taxon>
        <taxon>Tagetes</taxon>
    </lineage>
</organism>
<evidence type="ECO:0000313" key="3">
    <source>
        <dbReference type="Proteomes" id="UP001229421"/>
    </source>
</evidence>
<comment type="caution">
    <text evidence="2">The sequence shown here is derived from an EMBL/GenBank/DDBJ whole genome shotgun (WGS) entry which is preliminary data.</text>
</comment>
<dbReference type="EMBL" id="JAUHHV010000011">
    <property type="protein sequence ID" value="KAK1407937.1"/>
    <property type="molecule type" value="Genomic_DNA"/>
</dbReference>
<dbReference type="Proteomes" id="UP001229421">
    <property type="component" value="Unassembled WGS sequence"/>
</dbReference>
<sequence length="171" mass="19298">MNTTLNELMDDDVDKEFVEVMEAHAAEISQSKTRTCRTIQRNRLSPFPNPGFSYFPNHGYSQFTNLGFSQLHNPTISTTQTSTLASHGGSVDESPSPQVKTTKKKKGKAAASSEKQKRQAWSIEEEKLLTKGWLHISNDSIVGNSQKNNDFWCRIHTYFENGSNVVRIMDN</sequence>
<dbReference type="PANTHER" id="PTHR45023:SF4">
    <property type="entry name" value="GLYCINE-RICH PROTEIN-RELATED"/>
    <property type="match status" value="1"/>
</dbReference>
<accession>A0AAD8JSJ3</accession>
<protein>
    <recommendedName>
        <fullName evidence="4">Myb-like domain-containing protein</fullName>
    </recommendedName>
</protein>
<keyword evidence="3" id="KW-1185">Reference proteome</keyword>
<feature type="compositionally biased region" description="Polar residues" evidence="1">
    <location>
        <begin position="72"/>
        <end position="85"/>
    </location>
</feature>
<gene>
    <name evidence="2" type="ORF">QVD17_39565</name>
</gene>
<proteinExistence type="predicted"/>
<evidence type="ECO:0008006" key="4">
    <source>
        <dbReference type="Google" id="ProtNLM"/>
    </source>
</evidence>
<evidence type="ECO:0000313" key="2">
    <source>
        <dbReference type="EMBL" id="KAK1407937.1"/>
    </source>
</evidence>
<feature type="region of interest" description="Disordered" evidence="1">
    <location>
        <begin position="72"/>
        <end position="120"/>
    </location>
</feature>
<reference evidence="2" key="1">
    <citation type="journal article" date="2023" name="bioRxiv">
        <title>Improved chromosome-level genome assembly for marigold (Tagetes erecta).</title>
        <authorList>
            <person name="Jiang F."/>
            <person name="Yuan L."/>
            <person name="Wang S."/>
            <person name="Wang H."/>
            <person name="Xu D."/>
            <person name="Wang A."/>
            <person name="Fan W."/>
        </authorList>
    </citation>
    <scope>NUCLEOTIDE SEQUENCE</scope>
    <source>
        <strain evidence="2">WSJ</strain>
        <tissue evidence="2">Leaf</tissue>
    </source>
</reference>
<dbReference type="PANTHER" id="PTHR45023">
    <property type="match status" value="1"/>
</dbReference>
<name>A0AAD8JSJ3_TARER</name>
<dbReference type="AlphaFoldDB" id="A0AAD8JSJ3"/>
<evidence type="ECO:0000256" key="1">
    <source>
        <dbReference type="SAM" id="MobiDB-lite"/>
    </source>
</evidence>